<dbReference type="FunFam" id="1.20.1510.10:FF:000006">
    <property type="entry name" value="Divalent cation efflux transporter"/>
    <property type="match status" value="1"/>
</dbReference>
<dbReference type="Pfam" id="PF01545">
    <property type="entry name" value="Cation_efflux"/>
    <property type="match status" value="1"/>
</dbReference>
<evidence type="ECO:0000256" key="1">
    <source>
        <dbReference type="ARBA" id="ARBA00004141"/>
    </source>
</evidence>
<evidence type="ECO:0000256" key="6">
    <source>
        <dbReference type="ARBA" id="ARBA00023136"/>
    </source>
</evidence>
<keyword evidence="5 7" id="KW-1133">Transmembrane helix</keyword>
<comment type="subcellular location">
    <subcellularLocation>
        <location evidence="1">Membrane</location>
        <topology evidence="1">Multi-pass membrane protein</topology>
    </subcellularLocation>
</comment>
<evidence type="ECO:0000313" key="9">
    <source>
        <dbReference type="EMBL" id="GAH50484.1"/>
    </source>
</evidence>
<dbReference type="Gene3D" id="1.20.1510.10">
    <property type="entry name" value="Cation efflux protein transmembrane domain"/>
    <property type="match status" value="1"/>
</dbReference>
<feature type="transmembrane region" description="Helical" evidence="7">
    <location>
        <begin position="25"/>
        <end position="45"/>
    </location>
</feature>
<keyword evidence="4 7" id="KW-0812">Transmembrane</keyword>
<dbReference type="InterPro" id="IPR027469">
    <property type="entry name" value="Cation_efflux_TMD_sf"/>
</dbReference>
<evidence type="ECO:0000256" key="3">
    <source>
        <dbReference type="ARBA" id="ARBA00022448"/>
    </source>
</evidence>
<dbReference type="GO" id="GO:0016020">
    <property type="term" value="C:membrane"/>
    <property type="evidence" value="ECO:0007669"/>
    <property type="project" value="UniProtKB-SubCell"/>
</dbReference>
<protein>
    <recommendedName>
        <fullName evidence="8">Cation efflux protein transmembrane domain-containing protein</fullName>
    </recommendedName>
</protein>
<dbReference type="NCBIfam" id="TIGR01297">
    <property type="entry name" value="CDF"/>
    <property type="match status" value="1"/>
</dbReference>
<sequence>MDEHEQKNADRQIKSVTNLGIATNIALFIIKLIVGFLSGSIALIADGVHSLSDMTTDVAVLLGVHFGSKKPDESHPYGHGRAETFSAGFIAVVLFFVGSVMIYYAAVDIAKGKVTAPYTAVLIVATFSIIAKELLYRATKRVAIRSYSSALYANAWHHRSDARANSGL</sequence>
<evidence type="ECO:0000256" key="2">
    <source>
        <dbReference type="ARBA" id="ARBA00008114"/>
    </source>
</evidence>
<dbReference type="InterPro" id="IPR002524">
    <property type="entry name" value="Cation_efflux"/>
</dbReference>
<dbReference type="InterPro" id="IPR058533">
    <property type="entry name" value="Cation_efflux_TM"/>
</dbReference>
<organism evidence="9">
    <name type="scientific">marine sediment metagenome</name>
    <dbReference type="NCBI Taxonomy" id="412755"/>
    <lineage>
        <taxon>unclassified sequences</taxon>
        <taxon>metagenomes</taxon>
        <taxon>ecological metagenomes</taxon>
    </lineage>
</organism>
<dbReference type="PANTHER" id="PTHR43840:SF15">
    <property type="entry name" value="MITOCHONDRIAL METAL TRANSPORTER 1-RELATED"/>
    <property type="match status" value="1"/>
</dbReference>
<evidence type="ECO:0000256" key="7">
    <source>
        <dbReference type="SAM" id="Phobius"/>
    </source>
</evidence>
<dbReference type="EMBL" id="BARU01023210">
    <property type="protein sequence ID" value="GAH50484.1"/>
    <property type="molecule type" value="Genomic_DNA"/>
</dbReference>
<feature type="non-terminal residue" evidence="9">
    <location>
        <position position="168"/>
    </location>
</feature>
<accession>X1H9H8</accession>
<keyword evidence="3" id="KW-0813">Transport</keyword>
<dbReference type="InterPro" id="IPR050291">
    <property type="entry name" value="CDF_Transporter"/>
</dbReference>
<reference evidence="9" key="1">
    <citation type="journal article" date="2014" name="Front. Microbiol.">
        <title>High frequency of phylogenetically diverse reductive dehalogenase-homologous genes in deep subseafloor sedimentary metagenomes.</title>
        <authorList>
            <person name="Kawai M."/>
            <person name="Futagami T."/>
            <person name="Toyoda A."/>
            <person name="Takaki Y."/>
            <person name="Nishi S."/>
            <person name="Hori S."/>
            <person name="Arai W."/>
            <person name="Tsubouchi T."/>
            <person name="Morono Y."/>
            <person name="Uchiyama I."/>
            <person name="Ito T."/>
            <person name="Fujiyama A."/>
            <person name="Inagaki F."/>
            <person name="Takami H."/>
        </authorList>
    </citation>
    <scope>NUCLEOTIDE SEQUENCE</scope>
    <source>
        <strain evidence="9">Expedition CK06-06</strain>
    </source>
</reference>
<proteinExistence type="inferred from homology"/>
<name>X1H9H8_9ZZZZ</name>
<keyword evidence="6 7" id="KW-0472">Membrane</keyword>
<gene>
    <name evidence="9" type="ORF">S03H2_37697</name>
</gene>
<dbReference type="AlphaFoldDB" id="X1H9H8"/>
<feature type="transmembrane region" description="Helical" evidence="7">
    <location>
        <begin position="118"/>
        <end position="136"/>
    </location>
</feature>
<dbReference type="SUPFAM" id="SSF161111">
    <property type="entry name" value="Cation efflux protein transmembrane domain-like"/>
    <property type="match status" value="1"/>
</dbReference>
<evidence type="ECO:0000259" key="8">
    <source>
        <dbReference type="Pfam" id="PF01545"/>
    </source>
</evidence>
<evidence type="ECO:0000256" key="4">
    <source>
        <dbReference type="ARBA" id="ARBA00022692"/>
    </source>
</evidence>
<comment type="similarity">
    <text evidence="2">Belongs to the cation diffusion facilitator (CDF) transporter (TC 2.A.4) family.</text>
</comment>
<feature type="domain" description="Cation efflux protein transmembrane" evidence="8">
    <location>
        <begin position="20"/>
        <end position="164"/>
    </location>
</feature>
<dbReference type="GO" id="GO:0008324">
    <property type="term" value="F:monoatomic cation transmembrane transporter activity"/>
    <property type="evidence" value="ECO:0007669"/>
    <property type="project" value="InterPro"/>
</dbReference>
<comment type="caution">
    <text evidence="9">The sequence shown here is derived from an EMBL/GenBank/DDBJ whole genome shotgun (WGS) entry which is preliminary data.</text>
</comment>
<evidence type="ECO:0000256" key="5">
    <source>
        <dbReference type="ARBA" id="ARBA00022989"/>
    </source>
</evidence>
<dbReference type="PANTHER" id="PTHR43840">
    <property type="entry name" value="MITOCHONDRIAL METAL TRANSPORTER 1-RELATED"/>
    <property type="match status" value="1"/>
</dbReference>
<feature type="transmembrane region" description="Helical" evidence="7">
    <location>
        <begin position="85"/>
        <end position="106"/>
    </location>
</feature>